<dbReference type="OrthoDB" id="9878021at2"/>
<organism evidence="1 2">
    <name type="scientific">Rubellimicrobium roseum</name>
    <dbReference type="NCBI Taxonomy" id="687525"/>
    <lineage>
        <taxon>Bacteria</taxon>
        <taxon>Pseudomonadati</taxon>
        <taxon>Pseudomonadota</taxon>
        <taxon>Alphaproteobacteria</taxon>
        <taxon>Rhodobacterales</taxon>
        <taxon>Roseobacteraceae</taxon>
        <taxon>Rubellimicrobium</taxon>
    </lineage>
</organism>
<comment type="caution">
    <text evidence="1">The sequence shown here is derived from an EMBL/GenBank/DDBJ whole genome shotgun (WGS) entry which is preliminary data.</text>
</comment>
<gene>
    <name evidence="1" type="ORF">FHG71_20520</name>
</gene>
<dbReference type="Proteomes" id="UP000305709">
    <property type="component" value="Unassembled WGS sequence"/>
</dbReference>
<name>A0A5C4NAB3_9RHOB</name>
<sequence length="109" mass="11950">MIRSRSDTIQDTIDLLFSKGSGRNLQPSIEGLGAKPGFKPTSNRFEARADETTRMVREITNTATEQRQAKTAILRAARLQKEAEARAAAVLVPIKKATRSRKTAPVTPS</sequence>
<dbReference type="RefSeq" id="WP_139083561.1">
    <property type="nucleotide sequence ID" value="NZ_VDFV01000060.1"/>
</dbReference>
<proteinExistence type="predicted"/>
<evidence type="ECO:0000313" key="1">
    <source>
        <dbReference type="EMBL" id="TNC62066.1"/>
    </source>
</evidence>
<dbReference type="EMBL" id="VDFV01000060">
    <property type="protein sequence ID" value="TNC62066.1"/>
    <property type="molecule type" value="Genomic_DNA"/>
</dbReference>
<evidence type="ECO:0000313" key="2">
    <source>
        <dbReference type="Proteomes" id="UP000305709"/>
    </source>
</evidence>
<accession>A0A5C4NAB3</accession>
<protein>
    <submittedName>
        <fullName evidence="1">Uncharacterized protein</fullName>
    </submittedName>
</protein>
<reference evidence="1 2" key="1">
    <citation type="submission" date="2019-06" db="EMBL/GenBank/DDBJ databases">
        <authorList>
            <person name="Jiang L."/>
        </authorList>
    </citation>
    <scope>NUCLEOTIDE SEQUENCE [LARGE SCALE GENOMIC DNA]</scope>
    <source>
        <strain evidence="1 2">YIM 48858</strain>
    </source>
</reference>
<keyword evidence="2" id="KW-1185">Reference proteome</keyword>
<dbReference type="AlphaFoldDB" id="A0A5C4NAB3"/>